<gene>
    <name evidence="9" type="ORF">Zmor_022427</name>
</gene>
<sequence>MSTSEDLSLQFKVLNVSVAPRILQRCEELCLVHSIPAEDFIDQWLAYAASNSHALAPSVDALDRMERTELQKQPKPQPVTPQSHRIIMETTPIHTPVRQNLQVEMTESPQRVESTPLSVLSESFSNRSDAGAAVHSFGESTDFKERCSRNLSIKIHNSSVKGKYMHEKFLAKRGCLDAMSAWVVGDICRRHSLELSKEKLKQYSGEMTICGRICSQTQGKLDESSIFCEGLLEPYRGQRVKLNLNKIKNVRLFPGQSVALSGNNTKDWFSVAEAFTVAPLPPSQAPNLEETVQIMVAAGPFTVPENLLYEPLEPLLNHVLESKPNILILMGPFLDAGHPHLDDLCESFDTFFESIIDRIMQRVPGGMSVVLVPSHKDAHNHVVFPSLPYSLKRSYDNLYLAPNPFMLDVEGVVIAGSTADVLFHLGKVEFAKGAFQDRIGQIVWHIFNQRSFYPLHPPNSELRVDYQLLEQRAMLEKAPHVMILPSNFRHFAKVMENCVIVNPERLTKGSGGGTFAKIEVRAGPKDNKVCERVSCSIIRV</sequence>
<evidence type="ECO:0000256" key="1">
    <source>
        <dbReference type="ARBA" id="ARBA00004123"/>
    </source>
</evidence>
<dbReference type="Proteomes" id="UP001168821">
    <property type="component" value="Unassembled WGS sequence"/>
</dbReference>
<reference evidence="9" key="1">
    <citation type="journal article" date="2023" name="G3 (Bethesda)">
        <title>Whole genome assemblies of Zophobas morio and Tenebrio molitor.</title>
        <authorList>
            <person name="Kaur S."/>
            <person name="Stinson S.A."/>
            <person name="diCenzo G.C."/>
        </authorList>
    </citation>
    <scope>NUCLEOTIDE SEQUENCE</scope>
    <source>
        <strain evidence="9">QUZm001</strain>
    </source>
</reference>
<feature type="domain" description="DNA polymerase alpha/delta/epsilon subunit B" evidence="6">
    <location>
        <begin position="294"/>
        <end position="493"/>
    </location>
</feature>
<dbReference type="GO" id="GO:0003677">
    <property type="term" value="F:DNA binding"/>
    <property type="evidence" value="ECO:0007669"/>
    <property type="project" value="InterPro"/>
</dbReference>
<evidence type="ECO:0000256" key="4">
    <source>
        <dbReference type="ARBA" id="ARBA00022705"/>
    </source>
</evidence>
<evidence type="ECO:0000313" key="9">
    <source>
        <dbReference type="EMBL" id="KAJ3644717.1"/>
    </source>
</evidence>
<keyword evidence="5" id="KW-0539">Nucleus</keyword>
<proteinExistence type="inferred from homology"/>
<dbReference type="Pfam" id="PF04042">
    <property type="entry name" value="DNA_pol_E_B"/>
    <property type="match status" value="1"/>
</dbReference>
<comment type="similarity">
    <text evidence="2">Belongs to the DNA polymerase alpha subunit B family.</text>
</comment>
<name>A0AA38HWW7_9CUCU</name>
<evidence type="ECO:0000259" key="8">
    <source>
        <dbReference type="Pfam" id="PF22062"/>
    </source>
</evidence>
<dbReference type="InterPro" id="IPR013627">
    <property type="entry name" value="Pol_alpha_B_N"/>
</dbReference>
<evidence type="ECO:0000256" key="2">
    <source>
        <dbReference type="ARBA" id="ARBA00007299"/>
    </source>
</evidence>
<feature type="domain" description="DNA polymerase alpha subunit B OB" evidence="8">
    <location>
        <begin position="188"/>
        <end position="266"/>
    </location>
</feature>
<dbReference type="Gene3D" id="3.60.21.60">
    <property type="match status" value="2"/>
</dbReference>
<evidence type="ECO:0000256" key="3">
    <source>
        <dbReference type="ARBA" id="ARBA00018596"/>
    </source>
</evidence>
<dbReference type="GO" id="GO:0006270">
    <property type="term" value="P:DNA replication initiation"/>
    <property type="evidence" value="ECO:0007669"/>
    <property type="project" value="TreeGrafter"/>
</dbReference>
<keyword evidence="4" id="KW-0235">DNA replication</keyword>
<comment type="subcellular location">
    <subcellularLocation>
        <location evidence="1">Nucleus</location>
    </subcellularLocation>
</comment>
<dbReference type="AlphaFoldDB" id="A0AA38HWW7"/>
<feature type="domain" description="DNA polymerase alpha subunit B N-terminal" evidence="7">
    <location>
        <begin position="5"/>
        <end position="72"/>
    </location>
</feature>
<evidence type="ECO:0000259" key="7">
    <source>
        <dbReference type="Pfam" id="PF08418"/>
    </source>
</evidence>
<evidence type="ECO:0000256" key="5">
    <source>
        <dbReference type="ARBA" id="ARBA00023242"/>
    </source>
</evidence>
<organism evidence="9 10">
    <name type="scientific">Zophobas morio</name>
    <dbReference type="NCBI Taxonomy" id="2755281"/>
    <lineage>
        <taxon>Eukaryota</taxon>
        <taxon>Metazoa</taxon>
        <taxon>Ecdysozoa</taxon>
        <taxon>Arthropoda</taxon>
        <taxon>Hexapoda</taxon>
        <taxon>Insecta</taxon>
        <taxon>Pterygota</taxon>
        <taxon>Neoptera</taxon>
        <taxon>Endopterygota</taxon>
        <taxon>Coleoptera</taxon>
        <taxon>Polyphaga</taxon>
        <taxon>Cucujiformia</taxon>
        <taxon>Tenebrionidae</taxon>
        <taxon>Zophobas</taxon>
    </lineage>
</organism>
<dbReference type="Pfam" id="PF08418">
    <property type="entry name" value="Pol_alpha_B_N"/>
    <property type="match status" value="1"/>
</dbReference>
<dbReference type="GO" id="GO:0005658">
    <property type="term" value="C:alpha DNA polymerase:primase complex"/>
    <property type="evidence" value="ECO:0007669"/>
    <property type="project" value="TreeGrafter"/>
</dbReference>
<dbReference type="Gene3D" id="1.10.8.530">
    <property type="entry name" value="DNA polymerase alpha-primase, subunit B, N-terminal domain"/>
    <property type="match status" value="1"/>
</dbReference>
<dbReference type="InterPro" id="IPR054300">
    <property type="entry name" value="OB_DPOA2"/>
</dbReference>
<dbReference type="EMBL" id="JALNTZ010000007">
    <property type="protein sequence ID" value="KAJ3644717.1"/>
    <property type="molecule type" value="Genomic_DNA"/>
</dbReference>
<evidence type="ECO:0000313" key="10">
    <source>
        <dbReference type="Proteomes" id="UP001168821"/>
    </source>
</evidence>
<protein>
    <recommendedName>
        <fullName evidence="3">DNA polymerase alpha subunit B</fullName>
    </recommendedName>
</protein>
<dbReference type="Pfam" id="PF22062">
    <property type="entry name" value="OB_DPOA2"/>
    <property type="match status" value="1"/>
</dbReference>
<comment type="caution">
    <text evidence="9">The sequence shown here is derived from an EMBL/GenBank/DDBJ whole genome shotgun (WGS) entry which is preliminary data.</text>
</comment>
<dbReference type="PANTHER" id="PTHR23061:SF12">
    <property type="entry name" value="DNA POLYMERASE ALPHA SUBUNIT B"/>
    <property type="match status" value="1"/>
</dbReference>
<dbReference type="PANTHER" id="PTHR23061">
    <property type="entry name" value="DNA POLYMERASE 2 ALPHA 70 KDA SUBUNIT"/>
    <property type="match status" value="1"/>
</dbReference>
<accession>A0AA38HWW7</accession>
<dbReference type="InterPro" id="IPR007185">
    <property type="entry name" value="DNA_pol_a/d/e_bsu"/>
</dbReference>
<dbReference type="InterPro" id="IPR016722">
    <property type="entry name" value="DNA_pol_alpha_bsu"/>
</dbReference>
<keyword evidence="10" id="KW-1185">Reference proteome</keyword>
<dbReference type="InterPro" id="IPR043034">
    <property type="entry name" value="DNA_pol_alpha_B_N_sf"/>
</dbReference>
<dbReference type="PIRSF" id="PIRSF018300">
    <property type="entry name" value="DNA_pol_alph_2"/>
    <property type="match status" value="1"/>
</dbReference>
<evidence type="ECO:0000259" key="6">
    <source>
        <dbReference type="Pfam" id="PF04042"/>
    </source>
</evidence>